<dbReference type="InterPro" id="IPR036909">
    <property type="entry name" value="Cyt_c-like_dom_sf"/>
</dbReference>
<keyword evidence="2" id="KW-1185">Reference proteome</keyword>
<accession>A0ABS1RHE4</accession>
<organism evidence="1 2">
    <name type="scientific">Rhodovulum visakhapatnamense</name>
    <dbReference type="NCBI Taxonomy" id="364297"/>
    <lineage>
        <taxon>Bacteria</taxon>
        <taxon>Pseudomonadati</taxon>
        <taxon>Pseudomonadota</taxon>
        <taxon>Alphaproteobacteria</taxon>
        <taxon>Rhodobacterales</taxon>
        <taxon>Paracoccaceae</taxon>
        <taxon>Rhodovulum</taxon>
    </lineage>
</organism>
<evidence type="ECO:0000313" key="2">
    <source>
        <dbReference type="Proteomes" id="UP000635853"/>
    </source>
</evidence>
<name>A0ABS1RHE4_9RHOB</name>
<dbReference type="EMBL" id="JAESIL010000053">
    <property type="protein sequence ID" value="MBL3579078.1"/>
    <property type="molecule type" value="Genomic_DNA"/>
</dbReference>
<evidence type="ECO:0000313" key="1">
    <source>
        <dbReference type="EMBL" id="MBL3579078.1"/>
    </source>
</evidence>
<sequence>FPHLPGVIRFYAGGGGASARLPAAPGPVETSAATPSPLIRRLDLSPDDIEALAAFLEAI</sequence>
<proteinExistence type="predicted"/>
<reference evidence="2" key="1">
    <citation type="submission" date="2021-01" db="EMBL/GenBank/DDBJ databases">
        <title>Draft genomes of Rhodovulum sulfidophilum.</title>
        <authorList>
            <person name="Guzman M.S."/>
        </authorList>
    </citation>
    <scope>NUCLEOTIDE SEQUENCE [LARGE SCALE GENOMIC DNA]</scope>
    <source>
        <strain evidence="2">AB19</strain>
    </source>
</reference>
<gene>
    <name evidence="1" type="ORF">JMJ92_13070</name>
</gene>
<dbReference type="Gene3D" id="1.10.760.10">
    <property type="entry name" value="Cytochrome c-like domain"/>
    <property type="match status" value="1"/>
</dbReference>
<feature type="non-terminal residue" evidence="1">
    <location>
        <position position="1"/>
    </location>
</feature>
<dbReference type="RefSeq" id="WP_202299408.1">
    <property type="nucleotide sequence ID" value="NZ_JAESIL010000053.1"/>
</dbReference>
<comment type="caution">
    <text evidence="1">The sequence shown here is derived from an EMBL/GenBank/DDBJ whole genome shotgun (WGS) entry which is preliminary data.</text>
</comment>
<dbReference type="Proteomes" id="UP000635853">
    <property type="component" value="Unassembled WGS sequence"/>
</dbReference>
<protein>
    <recommendedName>
        <fullName evidence="3">Cytochrome c</fullName>
    </recommendedName>
</protein>
<evidence type="ECO:0008006" key="3">
    <source>
        <dbReference type="Google" id="ProtNLM"/>
    </source>
</evidence>